<evidence type="ECO:0000256" key="3">
    <source>
        <dbReference type="ARBA" id="ARBA00022792"/>
    </source>
</evidence>
<keyword evidence="4" id="KW-0809">Transit peptide</keyword>
<accession>A0AAV8X2V5</accession>
<dbReference type="PANTHER" id="PTHR31107:SF2">
    <property type="entry name" value="CYTOCHROME C OXIDASE ASSEMBLY FACTOR 8"/>
    <property type="match status" value="1"/>
</dbReference>
<dbReference type="InterPro" id="IPR018796">
    <property type="entry name" value="COA8"/>
</dbReference>
<name>A0AAV8X2V5_9CUCU</name>
<reference evidence="7" key="1">
    <citation type="journal article" date="2023" name="Insect Mol. Biol.">
        <title>Genome sequencing provides insights into the evolution of gene families encoding plant cell wall-degrading enzymes in longhorned beetles.</title>
        <authorList>
            <person name="Shin N.R."/>
            <person name="Okamura Y."/>
            <person name="Kirsch R."/>
            <person name="Pauchet Y."/>
        </authorList>
    </citation>
    <scope>NUCLEOTIDE SEQUENCE</scope>
    <source>
        <strain evidence="7">RBIC_L_NR</strain>
    </source>
</reference>
<dbReference type="GO" id="GO:0005743">
    <property type="term" value="C:mitochondrial inner membrane"/>
    <property type="evidence" value="ECO:0007669"/>
    <property type="project" value="UniProtKB-SubCell"/>
</dbReference>
<evidence type="ECO:0000313" key="8">
    <source>
        <dbReference type="Proteomes" id="UP001162156"/>
    </source>
</evidence>
<evidence type="ECO:0000256" key="1">
    <source>
        <dbReference type="ARBA" id="ARBA00004443"/>
    </source>
</evidence>
<evidence type="ECO:0000256" key="6">
    <source>
        <dbReference type="ARBA" id="ARBA00023136"/>
    </source>
</evidence>
<evidence type="ECO:0000256" key="2">
    <source>
        <dbReference type="ARBA" id="ARBA00005453"/>
    </source>
</evidence>
<comment type="caution">
    <text evidence="7">The sequence shown here is derived from an EMBL/GenBank/DDBJ whole genome shotgun (WGS) entry which is preliminary data.</text>
</comment>
<organism evidence="7 8">
    <name type="scientific">Rhamnusium bicolor</name>
    <dbReference type="NCBI Taxonomy" id="1586634"/>
    <lineage>
        <taxon>Eukaryota</taxon>
        <taxon>Metazoa</taxon>
        <taxon>Ecdysozoa</taxon>
        <taxon>Arthropoda</taxon>
        <taxon>Hexapoda</taxon>
        <taxon>Insecta</taxon>
        <taxon>Pterygota</taxon>
        <taxon>Neoptera</taxon>
        <taxon>Endopterygota</taxon>
        <taxon>Coleoptera</taxon>
        <taxon>Polyphaga</taxon>
        <taxon>Cucujiformia</taxon>
        <taxon>Chrysomeloidea</taxon>
        <taxon>Cerambycidae</taxon>
        <taxon>Lepturinae</taxon>
        <taxon>Rhagiini</taxon>
        <taxon>Rhamnusium</taxon>
    </lineage>
</organism>
<protein>
    <recommendedName>
        <fullName evidence="9">Apoptogenic protein 1, mitochondrial</fullName>
    </recommendedName>
</protein>
<evidence type="ECO:0000313" key="7">
    <source>
        <dbReference type="EMBL" id="KAJ8932720.1"/>
    </source>
</evidence>
<evidence type="ECO:0000256" key="4">
    <source>
        <dbReference type="ARBA" id="ARBA00022946"/>
    </source>
</evidence>
<sequence>MFFALGESCTFHKILYSNVRLSLLKRCYSSEVPETVLIGKGLEDPVIVINEDDNVDIIGPPDPVSNLRPVIRKRLINESALQQRLREMQDTTQEWNHSFWSKHNTKFIKERQEYIKLHLMKCDDKQQLTADEMSEFYKKFLDENWNTHVKYNFEWYKKNLILLIFALGVNIEKFVQKVS</sequence>
<evidence type="ECO:0000256" key="5">
    <source>
        <dbReference type="ARBA" id="ARBA00023128"/>
    </source>
</evidence>
<dbReference type="EMBL" id="JANEYF010003969">
    <property type="protein sequence ID" value="KAJ8932720.1"/>
    <property type="molecule type" value="Genomic_DNA"/>
</dbReference>
<keyword evidence="5" id="KW-0496">Mitochondrion</keyword>
<evidence type="ECO:0008006" key="9">
    <source>
        <dbReference type="Google" id="ProtNLM"/>
    </source>
</evidence>
<proteinExistence type="inferred from homology"/>
<keyword evidence="3" id="KW-0999">Mitochondrion inner membrane</keyword>
<dbReference type="Pfam" id="PF10231">
    <property type="entry name" value="COA8"/>
    <property type="match status" value="1"/>
</dbReference>
<comment type="similarity">
    <text evidence="2">Belongs to the COA8 family.</text>
</comment>
<keyword evidence="6" id="KW-0472">Membrane</keyword>
<dbReference type="AlphaFoldDB" id="A0AAV8X2V5"/>
<keyword evidence="8" id="KW-1185">Reference proteome</keyword>
<dbReference type="PANTHER" id="PTHR31107">
    <property type="entry name" value="APOPTOGENIC PROTEIN 1, MITOCHONDRIAL"/>
    <property type="match status" value="1"/>
</dbReference>
<dbReference type="GO" id="GO:0097193">
    <property type="term" value="P:intrinsic apoptotic signaling pathway"/>
    <property type="evidence" value="ECO:0007669"/>
    <property type="project" value="InterPro"/>
</dbReference>
<dbReference type="Proteomes" id="UP001162156">
    <property type="component" value="Unassembled WGS sequence"/>
</dbReference>
<comment type="subcellular location">
    <subcellularLocation>
        <location evidence="1">Mitochondrion inner membrane</location>
        <topology evidence="1">Peripheral membrane protein</topology>
        <orientation evidence="1">Matrix side</orientation>
    </subcellularLocation>
</comment>
<gene>
    <name evidence="7" type="ORF">NQ314_014415</name>
</gene>